<sequence>MKYKDLISKMTLEEKASLMSGKDFWQTKDIKRLDVPTIFLADGPHGVRKQAAAADHLGLNESIKATAFPTSATMANTWNIKLIKSLGEALGSEAKNQKVNVLLGPGTNIKRNPLCGRNFEYFSEDPYLSGKMSVAHITGVQSNGIGSSVKHFAVNNQEERRLVIDTIVDERALREIYLTPFEMAVKDAKTKTVMSSYNRLRGIHANENMHLMQEVLRKDWGFEGVVVTDWGGNNDRIKGLIAGNELEMPGNGGETNREIVKAIKEGKLDEKVLDIAVDRLLDLIFTTNKSLENDESKINLNEHHKLAEEVASEAIVLLKNDNNVLPLNKKERVAVIGDFAHKPRYQGAGSSIVNPLRVDTTLEFINNYNFDFIGYEPGFKRYGKKSTSLLKKAVKLANNADVLLVYLGLDEITEAEGMDRTNMRLPENQIRLINTLTGLGKKIVVVLSCGSAIEIPFDSKVDAIVHGYLAGQAGAKAILNVIGGVVNPSGRLSETLPVKYEDVSSAPYFPGKEVSVEYRESIYVGYRYFEKAGIEVKYPFGYGLSYTDFQYSNIKVTDKGVSFKVKNIGNVKGKDVAQLYIGLKDSKIFRPTKELKGFEKFELDINETKEVFIPFDEYTFRYWNVETNKFEIEEGNYQVYINRSLTNNVLEAEIKISGTTNNIPYQNKNLGSYFKAEIKNISLEEFSQLNDGEIPSPKTNFYKKNRIVVDYNTTVAELRYSRGWTGRIFAWSMRFAPAFLRTFGKKELANTLIMGMYHQPMRGISRMTNGMISWGQLDGLLLMFNGHFFKGLNKYRKEGKIKRKRIKAEKLAAKMEAKHE</sequence>
<dbReference type="RefSeq" id="WP_026391039.1">
    <property type="nucleotide sequence ID" value="NZ_LR215048.1"/>
</dbReference>
<dbReference type="AlphaFoldDB" id="A0A449BCT0"/>
<dbReference type="InterPro" id="IPR013783">
    <property type="entry name" value="Ig-like_fold"/>
</dbReference>
<name>A0A449BCT0_HAPAX</name>
<dbReference type="SUPFAM" id="SSF52279">
    <property type="entry name" value="Beta-D-glucan exohydrolase, C-terminal domain"/>
    <property type="match status" value="1"/>
</dbReference>
<dbReference type="InterPro" id="IPR036881">
    <property type="entry name" value="Glyco_hydro_3_C_sf"/>
</dbReference>
<dbReference type="STRING" id="1278311.GCA_000428705_01641"/>
<dbReference type="Pfam" id="PF01915">
    <property type="entry name" value="Glyco_hydro_3_C"/>
    <property type="match status" value="1"/>
</dbReference>
<dbReference type="PANTHER" id="PTHR42715">
    <property type="entry name" value="BETA-GLUCOSIDASE"/>
    <property type="match status" value="1"/>
</dbReference>
<organism evidence="6 7">
    <name type="scientific">Haploplasma axanthum</name>
    <name type="common">Acholeplasma axanthum</name>
    <dbReference type="NCBI Taxonomy" id="29552"/>
    <lineage>
        <taxon>Bacteria</taxon>
        <taxon>Bacillati</taxon>
        <taxon>Mycoplasmatota</taxon>
        <taxon>Mollicutes</taxon>
        <taxon>Acholeplasmatales</taxon>
        <taxon>Acholeplasmataceae</taxon>
        <taxon>Haploplasma</taxon>
    </lineage>
</organism>
<dbReference type="KEGG" id="aaxa:NCTC10138_00594"/>
<dbReference type="InterPro" id="IPR001764">
    <property type="entry name" value="Glyco_hydro_3_N"/>
</dbReference>
<dbReference type="Gene3D" id="3.20.20.300">
    <property type="entry name" value="Glycoside hydrolase, family 3, N-terminal domain"/>
    <property type="match status" value="1"/>
</dbReference>
<gene>
    <name evidence="6" type="primary">bglB_4</name>
    <name evidence="6" type="ORF">NCTC10138_00594</name>
</gene>
<keyword evidence="2 4" id="KW-0378">Hydrolase</keyword>
<keyword evidence="3" id="KW-0119">Carbohydrate metabolism</keyword>
<comment type="similarity">
    <text evidence="1 4">Belongs to the glycosyl hydrolase 3 family.</text>
</comment>
<reference evidence="6 7" key="1">
    <citation type="submission" date="2019-01" db="EMBL/GenBank/DDBJ databases">
        <authorList>
            <consortium name="Pathogen Informatics"/>
        </authorList>
    </citation>
    <scope>NUCLEOTIDE SEQUENCE [LARGE SCALE GENOMIC DNA]</scope>
    <source>
        <strain evidence="6 7">NCTC10138</strain>
    </source>
</reference>
<feature type="domain" description="Fibronectin type III-like" evidence="5">
    <location>
        <begin position="575"/>
        <end position="645"/>
    </location>
</feature>
<keyword evidence="7" id="KW-1185">Reference proteome</keyword>
<dbReference type="InterPro" id="IPR002772">
    <property type="entry name" value="Glyco_hydro_3_C"/>
</dbReference>
<dbReference type="Gene3D" id="2.60.40.10">
    <property type="entry name" value="Immunoglobulins"/>
    <property type="match status" value="1"/>
</dbReference>
<dbReference type="InterPro" id="IPR036962">
    <property type="entry name" value="Glyco_hydro_3_N_sf"/>
</dbReference>
<dbReference type="Pfam" id="PF14310">
    <property type="entry name" value="Fn3-like"/>
    <property type="match status" value="1"/>
</dbReference>
<evidence type="ECO:0000259" key="5">
    <source>
        <dbReference type="SMART" id="SM01217"/>
    </source>
</evidence>
<dbReference type="InterPro" id="IPR026891">
    <property type="entry name" value="Fn3-like"/>
</dbReference>
<dbReference type="InterPro" id="IPR050288">
    <property type="entry name" value="Cellulose_deg_GH3"/>
</dbReference>
<evidence type="ECO:0000256" key="4">
    <source>
        <dbReference type="RuleBase" id="RU361161"/>
    </source>
</evidence>
<dbReference type="SMART" id="SM01217">
    <property type="entry name" value="Fn3_like"/>
    <property type="match status" value="1"/>
</dbReference>
<dbReference type="Gene3D" id="3.40.50.1700">
    <property type="entry name" value="Glycoside hydrolase family 3 C-terminal domain"/>
    <property type="match status" value="1"/>
</dbReference>
<dbReference type="GO" id="GO:0005975">
    <property type="term" value="P:carbohydrate metabolic process"/>
    <property type="evidence" value="ECO:0007669"/>
    <property type="project" value="InterPro"/>
</dbReference>
<keyword evidence="4 6" id="KW-0326">Glycosidase</keyword>
<dbReference type="Pfam" id="PF00933">
    <property type="entry name" value="Glyco_hydro_3"/>
    <property type="match status" value="1"/>
</dbReference>
<dbReference type="SUPFAM" id="SSF51445">
    <property type="entry name" value="(Trans)glycosidases"/>
    <property type="match status" value="1"/>
</dbReference>
<evidence type="ECO:0000313" key="7">
    <source>
        <dbReference type="Proteomes" id="UP000289841"/>
    </source>
</evidence>
<proteinExistence type="inferred from homology"/>
<accession>A0A449BCT0</accession>
<dbReference type="PRINTS" id="PR00133">
    <property type="entry name" value="GLHYDRLASE3"/>
</dbReference>
<evidence type="ECO:0000256" key="3">
    <source>
        <dbReference type="ARBA" id="ARBA00023277"/>
    </source>
</evidence>
<protein>
    <submittedName>
        <fullName evidence="6">Thermostable beta-glucosidase B</fullName>
        <ecNumber evidence="6">3.2.1.21</ecNumber>
    </submittedName>
</protein>
<evidence type="ECO:0000256" key="2">
    <source>
        <dbReference type="ARBA" id="ARBA00022801"/>
    </source>
</evidence>
<dbReference type="Proteomes" id="UP000289841">
    <property type="component" value="Chromosome"/>
</dbReference>
<evidence type="ECO:0000256" key="1">
    <source>
        <dbReference type="ARBA" id="ARBA00005336"/>
    </source>
</evidence>
<dbReference type="PANTHER" id="PTHR42715:SF10">
    <property type="entry name" value="BETA-GLUCOSIDASE"/>
    <property type="match status" value="1"/>
</dbReference>
<dbReference type="EC" id="3.2.1.21" evidence="6"/>
<dbReference type="OrthoDB" id="9805821at2"/>
<dbReference type="InterPro" id="IPR017853">
    <property type="entry name" value="GH"/>
</dbReference>
<dbReference type="EMBL" id="LR215048">
    <property type="protein sequence ID" value="VEU80235.1"/>
    <property type="molecule type" value="Genomic_DNA"/>
</dbReference>
<dbReference type="PROSITE" id="PS00775">
    <property type="entry name" value="GLYCOSYL_HYDROL_F3"/>
    <property type="match status" value="1"/>
</dbReference>
<evidence type="ECO:0000313" key="6">
    <source>
        <dbReference type="EMBL" id="VEU80235.1"/>
    </source>
</evidence>
<dbReference type="InterPro" id="IPR019800">
    <property type="entry name" value="Glyco_hydro_3_AS"/>
</dbReference>
<dbReference type="GO" id="GO:0008422">
    <property type="term" value="F:beta-glucosidase activity"/>
    <property type="evidence" value="ECO:0007669"/>
    <property type="project" value="UniProtKB-EC"/>
</dbReference>